<evidence type="ECO:0000256" key="4">
    <source>
        <dbReference type="ARBA" id="ARBA00023242"/>
    </source>
</evidence>
<reference evidence="6" key="1">
    <citation type="submission" date="2019-12" db="EMBL/GenBank/DDBJ databases">
        <authorList>
            <person name="Scholes J."/>
        </authorList>
    </citation>
    <scope>NUCLEOTIDE SEQUENCE</scope>
</reference>
<dbReference type="AlphaFoldDB" id="A0A9N7MZC3"/>
<evidence type="ECO:0000256" key="1">
    <source>
        <dbReference type="ARBA" id="ARBA00004123"/>
    </source>
</evidence>
<gene>
    <name evidence="6" type="ORF">SHERM_16369</name>
</gene>
<sequence length="144" mass="15502">MFEFSPKKWQTVTRQEKCQRRGGDHRIGLSGPNGKTLDRVSGPNIITENDEKNVPFARSPIRAPLGVPLCPAGIGGSRWSLPVTGGYGGCMSVGTLCDGALLDSRALRERMEHIALGQGLVEGVSLDCANTLSQGLDCYMREVN</sequence>
<dbReference type="GO" id="GO:0003713">
    <property type="term" value="F:transcription coactivator activity"/>
    <property type="evidence" value="ECO:0007669"/>
    <property type="project" value="TreeGrafter"/>
</dbReference>
<dbReference type="Pfam" id="PF12767">
    <property type="entry name" value="SAGA-Tad1"/>
    <property type="match status" value="1"/>
</dbReference>
<dbReference type="EMBL" id="CACSLK010014277">
    <property type="protein sequence ID" value="CAA0816503.1"/>
    <property type="molecule type" value="Genomic_DNA"/>
</dbReference>
<dbReference type="PANTHER" id="PTHR21277">
    <property type="entry name" value="TRANSCRIPTIONAL ADAPTER 1"/>
    <property type="match status" value="1"/>
</dbReference>
<keyword evidence="4" id="KW-0539">Nucleus</keyword>
<dbReference type="PANTHER" id="PTHR21277:SF5">
    <property type="entry name" value="TRANSCRIPTIONAL ADAPTER 1"/>
    <property type="match status" value="1"/>
</dbReference>
<evidence type="ECO:0000256" key="3">
    <source>
        <dbReference type="ARBA" id="ARBA00023163"/>
    </source>
</evidence>
<dbReference type="Proteomes" id="UP001153555">
    <property type="component" value="Unassembled WGS sequence"/>
</dbReference>
<protein>
    <submittedName>
        <fullName evidence="6">Uncharacterized protein</fullName>
    </submittedName>
</protein>
<feature type="region of interest" description="Disordered" evidence="5">
    <location>
        <begin position="1"/>
        <end position="51"/>
    </location>
</feature>
<dbReference type="InterPro" id="IPR024738">
    <property type="entry name" value="Hfi1/Tada1"/>
</dbReference>
<comment type="subcellular location">
    <subcellularLocation>
        <location evidence="1">Nucleus</location>
    </subcellularLocation>
</comment>
<evidence type="ECO:0000313" key="7">
    <source>
        <dbReference type="Proteomes" id="UP001153555"/>
    </source>
</evidence>
<dbReference type="GO" id="GO:0000124">
    <property type="term" value="C:SAGA complex"/>
    <property type="evidence" value="ECO:0007669"/>
    <property type="project" value="UniProtKB-ARBA"/>
</dbReference>
<name>A0A9N7MZC3_STRHE</name>
<dbReference type="OrthoDB" id="10264870at2759"/>
<comment type="caution">
    <text evidence="6">The sequence shown here is derived from an EMBL/GenBank/DDBJ whole genome shotgun (WGS) entry which is preliminary data.</text>
</comment>
<keyword evidence="3" id="KW-0804">Transcription</keyword>
<dbReference type="GO" id="GO:0006357">
    <property type="term" value="P:regulation of transcription by RNA polymerase II"/>
    <property type="evidence" value="ECO:0007669"/>
    <property type="project" value="TreeGrafter"/>
</dbReference>
<evidence type="ECO:0000313" key="6">
    <source>
        <dbReference type="EMBL" id="CAA0816503.1"/>
    </source>
</evidence>
<dbReference type="GO" id="GO:0005634">
    <property type="term" value="C:nucleus"/>
    <property type="evidence" value="ECO:0007669"/>
    <property type="project" value="UniProtKB-SubCell"/>
</dbReference>
<evidence type="ECO:0000256" key="5">
    <source>
        <dbReference type="SAM" id="MobiDB-lite"/>
    </source>
</evidence>
<organism evidence="6 7">
    <name type="scientific">Striga hermonthica</name>
    <name type="common">Purple witchweed</name>
    <name type="synonym">Buchnera hermonthica</name>
    <dbReference type="NCBI Taxonomy" id="68872"/>
    <lineage>
        <taxon>Eukaryota</taxon>
        <taxon>Viridiplantae</taxon>
        <taxon>Streptophyta</taxon>
        <taxon>Embryophyta</taxon>
        <taxon>Tracheophyta</taxon>
        <taxon>Spermatophyta</taxon>
        <taxon>Magnoliopsida</taxon>
        <taxon>eudicotyledons</taxon>
        <taxon>Gunneridae</taxon>
        <taxon>Pentapetalae</taxon>
        <taxon>asterids</taxon>
        <taxon>lamiids</taxon>
        <taxon>Lamiales</taxon>
        <taxon>Orobanchaceae</taxon>
        <taxon>Buchnereae</taxon>
        <taxon>Striga</taxon>
    </lineage>
</organism>
<proteinExistence type="predicted"/>
<feature type="compositionally biased region" description="Basic and acidic residues" evidence="5">
    <location>
        <begin position="14"/>
        <end position="27"/>
    </location>
</feature>
<keyword evidence="7" id="KW-1185">Reference proteome</keyword>
<keyword evidence="2" id="KW-0805">Transcription regulation</keyword>
<accession>A0A9N7MZC3</accession>
<evidence type="ECO:0000256" key="2">
    <source>
        <dbReference type="ARBA" id="ARBA00023015"/>
    </source>
</evidence>